<feature type="transmembrane region" description="Helical" evidence="3">
    <location>
        <begin position="57"/>
        <end position="81"/>
    </location>
</feature>
<feature type="transmembrane region" description="Helical" evidence="3">
    <location>
        <begin position="188"/>
        <end position="208"/>
    </location>
</feature>
<evidence type="ECO:0000256" key="1">
    <source>
        <dbReference type="ARBA" id="ARBA00022801"/>
    </source>
</evidence>
<feature type="domain" description="Tyrosine specific protein phosphatases" evidence="5">
    <location>
        <begin position="358"/>
        <end position="427"/>
    </location>
</feature>
<dbReference type="InterPro" id="IPR000340">
    <property type="entry name" value="Dual-sp_phosphatase_cat-dom"/>
</dbReference>
<dbReference type="GeneID" id="75141649"/>
<evidence type="ECO:0000256" key="3">
    <source>
        <dbReference type="SAM" id="Phobius"/>
    </source>
</evidence>
<feature type="transmembrane region" description="Helical" evidence="3">
    <location>
        <begin position="164"/>
        <end position="182"/>
    </location>
</feature>
<keyword evidence="3" id="KW-1133">Transmembrane helix</keyword>
<dbReference type="InterPro" id="IPR020422">
    <property type="entry name" value="TYR_PHOSPHATASE_DUAL_dom"/>
</dbReference>
<dbReference type="PROSITE" id="PS00383">
    <property type="entry name" value="TYR_PHOSPHATASE_1"/>
    <property type="match status" value="1"/>
</dbReference>
<accession>A0ABY5ULF8</accession>
<keyword evidence="1" id="KW-0378">Hydrolase</keyword>
<dbReference type="RefSeq" id="WP_050151328.1">
    <property type="nucleotide sequence ID" value="NZ_CABHWX010000123.1"/>
</dbReference>
<keyword evidence="3" id="KW-0472">Membrane</keyword>
<evidence type="ECO:0000259" key="4">
    <source>
        <dbReference type="PROSITE" id="PS50054"/>
    </source>
</evidence>
<dbReference type="PROSITE" id="PS50054">
    <property type="entry name" value="TYR_PHOSPHATASE_DUAL"/>
    <property type="match status" value="1"/>
</dbReference>
<reference evidence="6" key="1">
    <citation type="submission" date="2022-08" db="EMBL/GenBank/DDBJ databases">
        <authorList>
            <person name="Bogun A."/>
            <person name="Kislichkina A."/>
            <person name="Solomentsev V."/>
            <person name="Skryabin Y."/>
            <person name="Sizova A."/>
            <person name="Platonov M."/>
            <person name="Dentovskaya S."/>
        </authorList>
    </citation>
    <scope>NUCLEOTIDE SEQUENCE</scope>
    <source>
        <strain evidence="6">SCPM-O-B-7604</strain>
    </source>
</reference>
<dbReference type="PANTHER" id="PTHR47216">
    <property type="match status" value="1"/>
</dbReference>
<feature type="transmembrane region" description="Helical" evidence="3">
    <location>
        <begin position="134"/>
        <end position="152"/>
    </location>
</feature>
<evidence type="ECO:0000259" key="5">
    <source>
        <dbReference type="PROSITE" id="PS50056"/>
    </source>
</evidence>
<protein>
    <submittedName>
        <fullName evidence="6">Phosphatase PAP2/dual specificity phosphatase family protein</fullName>
    </submittedName>
</protein>
<dbReference type="SUPFAM" id="SSF52799">
    <property type="entry name" value="(Phosphotyrosine protein) phosphatases II"/>
    <property type="match status" value="1"/>
</dbReference>
<keyword evidence="7" id="KW-1185">Reference proteome</keyword>
<feature type="transmembrane region" description="Helical" evidence="3">
    <location>
        <begin position="244"/>
        <end position="267"/>
    </location>
</feature>
<dbReference type="Pfam" id="PF00782">
    <property type="entry name" value="DSPc"/>
    <property type="match status" value="1"/>
</dbReference>
<dbReference type="SMART" id="SM00195">
    <property type="entry name" value="DSPc"/>
    <property type="match status" value="1"/>
</dbReference>
<feature type="transmembrane region" description="Helical" evidence="3">
    <location>
        <begin position="220"/>
        <end position="238"/>
    </location>
</feature>
<dbReference type="CDD" id="cd03386">
    <property type="entry name" value="PAP2_Aur1_like"/>
    <property type="match status" value="1"/>
</dbReference>
<dbReference type="CDD" id="cd14527">
    <property type="entry name" value="DSP_bac"/>
    <property type="match status" value="1"/>
</dbReference>
<evidence type="ECO:0000313" key="6">
    <source>
        <dbReference type="EMBL" id="UWM44288.1"/>
    </source>
</evidence>
<dbReference type="InterPro" id="IPR029021">
    <property type="entry name" value="Prot-tyrosine_phosphatase-like"/>
</dbReference>
<dbReference type="InterPro" id="IPR016130">
    <property type="entry name" value="Tyr_Pase_AS"/>
</dbReference>
<dbReference type="PROSITE" id="PS50056">
    <property type="entry name" value="TYR_PHOSPHATASE_2"/>
    <property type="match status" value="1"/>
</dbReference>
<feature type="transmembrane region" description="Helical" evidence="3">
    <location>
        <begin position="93"/>
        <end position="114"/>
    </location>
</feature>
<dbReference type="PANTHER" id="PTHR47216:SF4">
    <property type="entry name" value="OS01G0859400 PROTEIN"/>
    <property type="match status" value="1"/>
</dbReference>
<organism evidence="6 7">
    <name type="scientific">Yersinia alsatica</name>
    <dbReference type="NCBI Taxonomy" id="2890317"/>
    <lineage>
        <taxon>Bacteria</taxon>
        <taxon>Pseudomonadati</taxon>
        <taxon>Pseudomonadota</taxon>
        <taxon>Gammaproteobacteria</taxon>
        <taxon>Enterobacterales</taxon>
        <taxon>Yersiniaceae</taxon>
        <taxon>Yersinia</taxon>
    </lineage>
</organism>
<proteinExistence type="predicted"/>
<evidence type="ECO:0000313" key="7">
    <source>
        <dbReference type="Proteomes" id="UP001057860"/>
    </source>
</evidence>
<dbReference type="EMBL" id="CP104006">
    <property type="protein sequence ID" value="UWM44288.1"/>
    <property type="molecule type" value="Genomic_DNA"/>
</dbReference>
<evidence type="ECO:0000256" key="2">
    <source>
        <dbReference type="ARBA" id="ARBA00022912"/>
    </source>
</evidence>
<sequence length="439" mass="49164">MTEVDSLVSCRQLWRRAVLWLLLLAPLFFISYGQTNHFTASRVGVGSVVYGWEHHIPFLPWTIVPYWSIDLLYGLSLFICTSLREQTRHAWRLVMASLVACLGFLLFPLKFSFVRPVTDGPFGWLFQQLEMFDLPYNQAPSLHIILAWLLWLRFWPHCQGTLRWLMSGWFALIAISVLTTWQHHVIDIVTGLAAGVVVSYLIPINSGWCWQRPCRPALKLALWYGGAAILVGSLGLWLGGGWSILGWLALALLAVAAGYSGWGVGVFQKQQDGQISPSARLLLWPYRLGAWLSMYGFTRRLPQAVEVADGVFIGSYPRVPLAQASVLDVTAEFSRSLNSRHKAYICCPLMDLVVPTQKQLAQAVASLDQLQQQQGTVLVHCALGMSRSALVIAAWLLDTQRVATVQAAAELLQQARPQVVLQPQHLHALALWQKRKTAC</sequence>
<keyword evidence="2" id="KW-0904">Protein phosphatase</keyword>
<keyword evidence="3" id="KW-0812">Transmembrane</keyword>
<dbReference type="InterPro" id="IPR026841">
    <property type="entry name" value="Aur1/Ipt1"/>
</dbReference>
<name>A0ABY5ULF8_9GAMM</name>
<feature type="domain" description="Tyrosine-protein phosphatase" evidence="4">
    <location>
        <begin position="303"/>
        <end position="438"/>
    </location>
</feature>
<dbReference type="Pfam" id="PF14378">
    <property type="entry name" value="PAP2_3"/>
    <property type="match status" value="1"/>
</dbReference>
<dbReference type="Proteomes" id="UP001057860">
    <property type="component" value="Chromosome"/>
</dbReference>
<dbReference type="Gene3D" id="3.90.190.10">
    <property type="entry name" value="Protein tyrosine phosphatase superfamily"/>
    <property type="match status" value="1"/>
</dbReference>
<dbReference type="InterPro" id="IPR000387">
    <property type="entry name" value="Tyr_Pase_dom"/>
</dbReference>
<gene>
    <name evidence="6" type="ORF">N0H69_16580</name>
</gene>